<accession>A0A7C4AJY9</accession>
<keyword evidence="1" id="KW-1133">Transmembrane helix</keyword>
<organism evidence="2">
    <name type="scientific">Thermodesulfovibrio aggregans</name>
    <dbReference type="NCBI Taxonomy" id="86166"/>
    <lineage>
        <taxon>Bacteria</taxon>
        <taxon>Pseudomonadati</taxon>
        <taxon>Nitrospirota</taxon>
        <taxon>Thermodesulfovibrionia</taxon>
        <taxon>Thermodesulfovibrionales</taxon>
        <taxon>Thermodesulfovibrionaceae</taxon>
        <taxon>Thermodesulfovibrio</taxon>
    </lineage>
</organism>
<comment type="caution">
    <text evidence="2">The sequence shown here is derived from an EMBL/GenBank/DDBJ whole genome shotgun (WGS) entry which is preliminary data.</text>
</comment>
<dbReference type="AlphaFoldDB" id="A0A7C4AJY9"/>
<evidence type="ECO:0000256" key="1">
    <source>
        <dbReference type="SAM" id="Phobius"/>
    </source>
</evidence>
<gene>
    <name evidence="2" type="ORF">ENV75_05260</name>
</gene>
<evidence type="ECO:0008006" key="3">
    <source>
        <dbReference type="Google" id="ProtNLM"/>
    </source>
</evidence>
<keyword evidence="1" id="KW-0472">Membrane</keyword>
<protein>
    <recommendedName>
        <fullName evidence="3">DUF2570 domain-containing protein</fullName>
    </recommendedName>
</protein>
<reference evidence="2" key="1">
    <citation type="journal article" date="2020" name="mSystems">
        <title>Genome- and Community-Level Interaction Insights into Carbon Utilization and Element Cycling Functions of Hydrothermarchaeota in Hydrothermal Sediment.</title>
        <authorList>
            <person name="Zhou Z."/>
            <person name="Liu Y."/>
            <person name="Xu W."/>
            <person name="Pan J."/>
            <person name="Luo Z.H."/>
            <person name="Li M."/>
        </authorList>
    </citation>
    <scope>NUCLEOTIDE SEQUENCE [LARGE SCALE GENOMIC DNA]</scope>
    <source>
        <strain evidence="2">SpSt-788</strain>
    </source>
</reference>
<name>A0A7C4AJY9_9BACT</name>
<proteinExistence type="predicted"/>
<evidence type="ECO:0000313" key="2">
    <source>
        <dbReference type="EMBL" id="HGG99837.1"/>
    </source>
</evidence>
<feature type="transmembrane region" description="Helical" evidence="1">
    <location>
        <begin position="14"/>
        <end position="32"/>
    </location>
</feature>
<dbReference type="EMBL" id="DTHO01000058">
    <property type="protein sequence ID" value="HGG99837.1"/>
    <property type="molecule type" value="Genomic_DNA"/>
</dbReference>
<sequence>MNILSIIGLILKNWKYILFSVVFFAAGAYLAWQIQAIRINNIKADMKICKSELKQTQDSAETCLKSLQKTTQAIEKIKIEYNIRLKDYIKKTEKIRLKEQYEQIKPQEGLDTCANLKAMLDRLAQIEEGGK</sequence>
<keyword evidence="1" id="KW-0812">Transmembrane</keyword>